<dbReference type="SUPFAM" id="SSF54292">
    <property type="entry name" value="2Fe-2S ferredoxin-like"/>
    <property type="match status" value="1"/>
</dbReference>
<dbReference type="Proteomes" id="UP001595632">
    <property type="component" value="Unassembled WGS sequence"/>
</dbReference>
<dbReference type="InterPro" id="IPR036010">
    <property type="entry name" value="2Fe-2S_ferredoxin-like_sf"/>
</dbReference>
<name>A0ABV7GHZ9_9RHOB</name>
<protein>
    <submittedName>
        <fullName evidence="8">2Fe-2S iron-sulfur cluster-binding protein</fullName>
    </submittedName>
</protein>
<evidence type="ECO:0000256" key="4">
    <source>
        <dbReference type="ARBA" id="ARBA00023004"/>
    </source>
</evidence>
<dbReference type="InterPro" id="IPR001055">
    <property type="entry name" value="Adrenodoxin-like"/>
</dbReference>
<evidence type="ECO:0000256" key="5">
    <source>
        <dbReference type="ARBA" id="ARBA00023014"/>
    </source>
</evidence>
<evidence type="ECO:0000313" key="9">
    <source>
        <dbReference type="Proteomes" id="UP001595632"/>
    </source>
</evidence>
<keyword evidence="2" id="KW-0001">2Fe-2S</keyword>
<feature type="domain" description="2Fe-2S ferredoxin-type" evidence="7">
    <location>
        <begin position="2"/>
        <end position="105"/>
    </location>
</feature>
<dbReference type="Pfam" id="PF00111">
    <property type="entry name" value="Fer2"/>
    <property type="match status" value="1"/>
</dbReference>
<dbReference type="RefSeq" id="WP_275635194.1">
    <property type="nucleotide sequence ID" value="NZ_JARGYD010000023.1"/>
</dbReference>
<dbReference type="CDD" id="cd00207">
    <property type="entry name" value="fer2"/>
    <property type="match status" value="1"/>
</dbReference>
<evidence type="ECO:0000256" key="1">
    <source>
        <dbReference type="ARBA" id="ARBA00010914"/>
    </source>
</evidence>
<comment type="caution">
    <text evidence="8">The sequence shown here is derived from an EMBL/GenBank/DDBJ whole genome shotgun (WGS) entry which is preliminary data.</text>
</comment>
<accession>A0ABV7GHZ9</accession>
<organism evidence="8 9">
    <name type="scientific">Psychromarinibacter halotolerans</name>
    <dbReference type="NCBI Taxonomy" id="1775175"/>
    <lineage>
        <taxon>Bacteria</taxon>
        <taxon>Pseudomonadati</taxon>
        <taxon>Pseudomonadota</taxon>
        <taxon>Alphaproteobacteria</taxon>
        <taxon>Rhodobacterales</taxon>
        <taxon>Paracoccaceae</taxon>
        <taxon>Psychromarinibacter</taxon>
    </lineage>
</organism>
<dbReference type="PANTHER" id="PTHR23426:SF65">
    <property type="entry name" value="FERREDOXIN-2, MITOCHONDRIAL"/>
    <property type="match status" value="1"/>
</dbReference>
<evidence type="ECO:0000313" key="8">
    <source>
        <dbReference type="EMBL" id="MFC3141184.1"/>
    </source>
</evidence>
<dbReference type="EMBL" id="JBHRTB010000003">
    <property type="protein sequence ID" value="MFC3141184.1"/>
    <property type="molecule type" value="Genomic_DNA"/>
</dbReference>
<dbReference type="PRINTS" id="PR00355">
    <property type="entry name" value="ADRENODOXIN"/>
</dbReference>
<evidence type="ECO:0000256" key="2">
    <source>
        <dbReference type="ARBA" id="ARBA00022714"/>
    </source>
</evidence>
<gene>
    <name evidence="8" type="ORF">ACFOGP_00580</name>
</gene>
<keyword evidence="4" id="KW-0408">Iron</keyword>
<evidence type="ECO:0000256" key="6">
    <source>
        <dbReference type="ARBA" id="ARBA00034078"/>
    </source>
</evidence>
<dbReference type="Gene3D" id="3.10.20.30">
    <property type="match status" value="1"/>
</dbReference>
<sequence>MVKIIYVEPGGNERAVDVAEGYSVMEGAVSNGVKGIVAECGGACSCATCHAYLDEAWLDLVGPAEGDEADMLEFAHEPRANSRLTCQIEVTEALDGLRVTIPDAQA</sequence>
<keyword evidence="5" id="KW-0411">Iron-sulfur</keyword>
<dbReference type="PANTHER" id="PTHR23426">
    <property type="entry name" value="FERREDOXIN/ADRENODOXIN"/>
    <property type="match status" value="1"/>
</dbReference>
<comment type="cofactor">
    <cofactor evidence="6">
        <name>[2Fe-2S] cluster</name>
        <dbReference type="ChEBI" id="CHEBI:190135"/>
    </cofactor>
</comment>
<proteinExistence type="inferred from homology"/>
<dbReference type="InterPro" id="IPR001041">
    <property type="entry name" value="2Fe-2S_ferredoxin-type"/>
</dbReference>
<keyword evidence="3" id="KW-0479">Metal-binding</keyword>
<dbReference type="PROSITE" id="PS51085">
    <property type="entry name" value="2FE2S_FER_2"/>
    <property type="match status" value="1"/>
</dbReference>
<dbReference type="PROSITE" id="PS00814">
    <property type="entry name" value="ADX"/>
    <property type="match status" value="1"/>
</dbReference>
<keyword evidence="9" id="KW-1185">Reference proteome</keyword>
<dbReference type="InterPro" id="IPR012675">
    <property type="entry name" value="Beta-grasp_dom_sf"/>
</dbReference>
<comment type="similarity">
    <text evidence="1">Belongs to the adrenodoxin/putidaredoxin family.</text>
</comment>
<evidence type="ECO:0000256" key="3">
    <source>
        <dbReference type="ARBA" id="ARBA00022723"/>
    </source>
</evidence>
<evidence type="ECO:0000259" key="7">
    <source>
        <dbReference type="PROSITE" id="PS51085"/>
    </source>
</evidence>
<dbReference type="InterPro" id="IPR018298">
    <property type="entry name" value="Adrenodoxin_Fe-S_BS"/>
</dbReference>
<reference evidence="9" key="1">
    <citation type="journal article" date="2019" name="Int. J. Syst. Evol. Microbiol.">
        <title>The Global Catalogue of Microorganisms (GCM) 10K type strain sequencing project: providing services to taxonomists for standard genome sequencing and annotation.</title>
        <authorList>
            <consortium name="The Broad Institute Genomics Platform"/>
            <consortium name="The Broad Institute Genome Sequencing Center for Infectious Disease"/>
            <person name="Wu L."/>
            <person name="Ma J."/>
        </authorList>
    </citation>
    <scope>NUCLEOTIDE SEQUENCE [LARGE SCALE GENOMIC DNA]</scope>
    <source>
        <strain evidence="9">KCTC 52366</strain>
    </source>
</reference>